<dbReference type="InterPro" id="IPR007120">
    <property type="entry name" value="DNA-dir_RNAP_su2_dom"/>
</dbReference>
<dbReference type="Gene3D" id="3.90.1800.10">
    <property type="entry name" value="RNA polymerase alpha subunit dimerisation domain"/>
    <property type="match status" value="1"/>
</dbReference>
<dbReference type="Pfam" id="PF04565">
    <property type="entry name" value="RNA_pol_Rpb2_3"/>
    <property type="match status" value="1"/>
</dbReference>
<dbReference type="SUPFAM" id="SSF64484">
    <property type="entry name" value="beta and beta-prime subunits of DNA dependent RNA-polymerase"/>
    <property type="match status" value="1"/>
</dbReference>
<evidence type="ECO:0000259" key="12">
    <source>
        <dbReference type="Pfam" id="PF04563"/>
    </source>
</evidence>
<keyword evidence="3 6" id="KW-0548">Nucleotidyltransferase</keyword>
<gene>
    <name evidence="6" type="primary">rpoB</name>
    <name evidence="15" type="ORF">AUK15_00165</name>
</gene>
<proteinExistence type="inferred from homology"/>
<dbReference type="InterPro" id="IPR007645">
    <property type="entry name" value="RNA_pol_Rpb2_3"/>
</dbReference>
<reference evidence="15 16" key="1">
    <citation type="journal article" date="2016" name="Environ. Microbiol.">
        <title>Genomic resolution of a cold subsurface aquifer community provides metabolic insights for novel microbes adapted to high CO concentrations.</title>
        <authorList>
            <person name="Probst A.J."/>
            <person name="Castelle C.J."/>
            <person name="Singh A."/>
            <person name="Brown C.T."/>
            <person name="Anantharaman K."/>
            <person name="Sharon I."/>
            <person name="Hug L.A."/>
            <person name="Burstein D."/>
            <person name="Emerson J.B."/>
            <person name="Thomas B.C."/>
            <person name="Banfield J.F."/>
        </authorList>
    </citation>
    <scope>NUCLEOTIDE SEQUENCE [LARGE SCALE GENOMIC DNA]</scope>
    <source>
        <strain evidence="15">CG2_30_43_9</strain>
    </source>
</reference>
<dbReference type="EMBL" id="MNYX01000005">
    <property type="protein sequence ID" value="OIP66611.1"/>
    <property type="molecule type" value="Genomic_DNA"/>
</dbReference>
<evidence type="ECO:0000256" key="8">
    <source>
        <dbReference type="RuleBase" id="RU363031"/>
    </source>
</evidence>
<keyword evidence="4 6" id="KW-0804">Transcription</keyword>
<dbReference type="Gene3D" id="3.90.1110.10">
    <property type="entry name" value="RNA polymerase Rpb2, domain 2"/>
    <property type="match status" value="1"/>
</dbReference>
<evidence type="ECO:0000259" key="14">
    <source>
        <dbReference type="Pfam" id="PF10385"/>
    </source>
</evidence>
<dbReference type="InterPro" id="IPR010243">
    <property type="entry name" value="RNA_pol_bsu_bac"/>
</dbReference>
<dbReference type="HAMAP" id="MF_01321">
    <property type="entry name" value="RNApol_bact_RpoB"/>
    <property type="match status" value="1"/>
</dbReference>
<dbReference type="InterPro" id="IPR014724">
    <property type="entry name" value="RNA_pol_RPB2_OB-fold"/>
</dbReference>
<feature type="domain" description="RNA polymerase Rpb2" evidence="10">
    <location>
        <begin position="973"/>
        <end position="1047"/>
    </location>
</feature>
<evidence type="ECO:0000256" key="5">
    <source>
        <dbReference type="ARBA" id="ARBA00048552"/>
    </source>
</evidence>
<dbReference type="EC" id="2.7.7.6" evidence="6 8"/>
<dbReference type="PANTHER" id="PTHR20856">
    <property type="entry name" value="DNA-DIRECTED RNA POLYMERASE I SUBUNIT 2"/>
    <property type="match status" value="1"/>
</dbReference>
<sequence length="1050" mass="116775">MRLQKHFARYKKPQIEMPNLVETHLKSYKWLLEVGLKEAFKEFSPIEDYSGKKFALEFVGIELSAPKYDEYFAKENNLSYEAPLKARVKLINKTFKSEKEQEIFMADFPMMTSHGTFIVNGVERVVVPQISRSFGVSFTVDELKGKRYFGAKIIPGRGAWVEVESDPDGAVYVRIDKKRKFPVTVLLRALGLENNDAILKTFASKDEAVKKVIEATLAKDTAQTPDESFIEIHKKLRDGDLATAENARGFVNSIFAKEKYDLSEVGRFKFNKRFAKGLDKDDIAKRTIDASDVAVIVSHIVKLNADPRSLPDDIDHLGSRRIRSVGEMLQQKIRVGMTQMKRNIQDRMSTIDTDATMPVQFISPRPLQARLKEFFSTNQLSQFMSQYNVLSEIELLRTFSALGPGGLTRERAGIEVRDVHTSHYGRLCPIHTPEGPNIGLILRLSCYARINDFGMIETPYVKVRNGKTTKEIVYMDALEEEQYNIAHASLKMDGDSIVEEKVEVRRAGHPELVDRKDVHYIDIAANQAYSVATSMIPFLEHDNANRALMGSNMQKQAIPVVVPEAPLVATGMEGMAARDTGRLVIADVDGTVTHSDSRKIVLKGGDGKEHSYKLVTFSRTNGFTAFHQRPIINVGDKVKKGAVLADTSSSDNGQIAIGQNALVAFMSWAGSNYEDAIILSERLVKDSKFTSIHMDEFVVNVRDTKLGPEVTTHDIPNVGELKLKDLDEDGIIRIGAEVHPGDILVGKITPKGETELTPEERLLRSIFGDKARDVKDTSLRMDHGKRGRVIGVKIFSREKGDALDSGIIKKIHIEVAQVRNISVGDKLAGRHGNKGVISVILPEEDMPYMADGTPIDVVLTPLGVPSRMNLGQILELHLGLAAHTLGYQAIVPPFMGATVDEIKGELVKAGYREDGKMPLFDGRTGDSFDQDIAVGYMYILKLNHMVEDKIHMRSIGPYSLITQQPLGGKAQGGGQRFGEMEVWALEGYGASHVLREMLTIKSDDISGRSEAFDAIVKGNDITSTNIPESFNVLLNYLRGLSLDISLNKKK</sequence>
<dbReference type="InterPro" id="IPR007644">
    <property type="entry name" value="RNA_pol_bsu_protrusion"/>
</dbReference>
<dbReference type="GO" id="GO:0003677">
    <property type="term" value="F:DNA binding"/>
    <property type="evidence" value="ECO:0007669"/>
    <property type="project" value="UniProtKB-UniRule"/>
</dbReference>
<evidence type="ECO:0000259" key="11">
    <source>
        <dbReference type="Pfam" id="PF04561"/>
    </source>
</evidence>
<dbReference type="GO" id="GO:0003899">
    <property type="term" value="F:DNA-directed RNA polymerase activity"/>
    <property type="evidence" value="ECO:0007669"/>
    <property type="project" value="UniProtKB-UniRule"/>
</dbReference>
<feature type="domain" description="DNA-directed RNA polymerase subunit 2 hybrid-binding" evidence="9">
    <location>
        <begin position="585"/>
        <end position="971"/>
    </location>
</feature>
<dbReference type="InterPro" id="IPR007121">
    <property type="entry name" value="RNA_pol_bsu_CS"/>
</dbReference>
<comment type="similarity">
    <text evidence="6 7">Belongs to the RNA polymerase beta chain family.</text>
</comment>
<organism evidence="15 16">
    <name type="scientific">Candidatus Nomurabacteria bacterium CG2_30_43_9</name>
    <dbReference type="NCBI Taxonomy" id="1805283"/>
    <lineage>
        <taxon>Bacteria</taxon>
        <taxon>Candidatus Nomuraibacteriota</taxon>
    </lineage>
</organism>
<dbReference type="Pfam" id="PF00562">
    <property type="entry name" value="RNA_pol_Rpb2_6"/>
    <property type="match status" value="1"/>
</dbReference>
<evidence type="ECO:0000259" key="9">
    <source>
        <dbReference type="Pfam" id="PF00562"/>
    </source>
</evidence>
<keyword evidence="2 6" id="KW-0808">Transferase</keyword>
<dbReference type="Pfam" id="PF04560">
    <property type="entry name" value="RNA_pol_Rpb2_7"/>
    <property type="match status" value="1"/>
</dbReference>
<feature type="domain" description="RNA polymerase beta subunit protrusion" evidence="12">
    <location>
        <begin position="19"/>
        <end position="354"/>
    </location>
</feature>
<evidence type="ECO:0000313" key="15">
    <source>
        <dbReference type="EMBL" id="OIP66611.1"/>
    </source>
</evidence>
<dbReference type="NCBIfam" id="NF001616">
    <property type="entry name" value="PRK00405.1"/>
    <property type="match status" value="1"/>
</dbReference>
<dbReference type="GO" id="GO:0006351">
    <property type="term" value="P:DNA-templated transcription"/>
    <property type="evidence" value="ECO:0007669"/>
    <property type="project" value="UniProtKB-UniRule"/>
</dbReference>
<dbReference type="InterPro" id="IPR007642">
    <property type="entry name" value="RNA_pol_Rpb2_2"/>
</dbReference>
<protein>
    <recommendedName>
        <fullName evidence="6 8">DNA-directed RNA polymerase subunit beta</fullName>
        <shortName evidence="6">RNAP subunit beta</shortName>
        <ecNumber evidence="6 8">2.7.7.6</ecNumber>
    </recommendedName>
    <alternativeName>
        <fullName evidence="6">RNA polymerase subunit beta</fullName>
    </alternativeName>
    <alternativeName>
        <fullName evidence="6">Transcriptase subunit beta</fullName>
    </alternativeName>
</protein>
<accession>A0A1J5G2Z8</accession>
<dbReference type="GO" id="GO:0032549">
    <property type="term" value="F:ribonucleoside binding"/>
    <property type="evidence" value="ECO:0007669"/>
    <property type="project" value="InterPro"/>
</dbReference>
<feature type="domain" description="RNA polymerase Rpb2" evidence="11">
    <location>
        <begin position="150"/>
        <end position="323"/>
    </location>
</feature>
<evidence type="ECO:0000256" key="6">
    <source>
        <dbReference type="HAMAP-Rule" id="MF_01321"/>
    </source>
</evidence>
<dbReference type="Proteomes" id="UP000182059">
    <property type="component" value="Unassembled WGS sequence"/>
</dbReference>
<dbReference type="Pfam" id="PF04561">
    <property type="entry name" value="RNA_pol_Rpb2_2"/>
    <property type="match status" value="1"/>
</dbReference>
<evidence type="ECO:0000256" key="7">
    <source>
        <dbReference type="RuleBase" id="RU000434"/>
    </source>
</evidence>
<evidence type="ECO:0000256" key="3">
    <source>
        <dbReference type="ARBA" id="ARBA00022695"/>
    </source>
</evidence>
<dbReference type="Pfam" id="PF04563">
    <property type="entry name" value="RNA_pol_Rpb2_1"/>
    <property type="match status" value="1"/>
</dbReference>
<dbReference type="InterPro" id="IPR015712">
    <property type="entry name" value="DNA-dir_RNA_pol_su2"/>
</dbReference>
<evidence type="ECO:0000259" key="13">
    <source>
        <dbReference type="Pfam" id="PF04565"/>
    </source>
</evidence>
<dbReference type="Gene3D" id="2.40.270.10">
    <property type="entry name" value="DNA-directed RNA polymerase, subunit 2, domain 6"/>
    <property type="match status" value="2"/>
</dbReference>
<evidence type="ECO:0000256" key="4">
    <source>
        <dbReference type="ARBA" id="ARBA00023163"/>
    </source>
</evidence>
<name>A0A1J5G2Z8_9BACT</name>
<dbReference type="InterPro" id="IPR019462">
    <property type="entry name" value="DNA-dir_RNA_pol_bsu_external_1"/>
</dbReference>
<dbReference type="GO" id="GO:0000428">
    <property type="term" value="C:DNA-directed RNA polymerase complex"/>
    <property type="evidence" value="ECO:0007669"/>
    <property type="project" value="UniProtKB-KW"/>
</dbReference>
<keyword evidence="1 6" id="KW-0240">DNA-directed RNA polymerase</keyword>
<dbReference type="InterPro" id="IPR037033">
    <property type="entry name" value="DNA-dir_RNAP_su2_hyb_sf"/>
</dbReference>
<dbReference type="Gene3D" id="3.90.1100.10">
    <property type="match status" value="1"/>
</dbReference>
<dbReference type="InterPro" id="IPR007641">
    <property type="entry name" value="RNA_pol_Rpb2_7"/>
</dbReference>
<evidence type="ECO:0000256" key="2">
    <source>
        <dbReference type="ARBA" id="ARBA00022679"/>
    </source>
</evidence>
<dbReference type="Gene3D" id="2.40.50.100">
    <property type="match status" value="1"/>
</dbReference>
<dbReference type="CDD" id="cd00653">
    <property type="entry name" value="RNA_pol_B_RPB2"/>
    <property type="match status" value="1"/>
</dbReference>
<dbReference type="AlphaFoldDB" id="A0A1J5G2Z8"/>
<feature type="domain" description="DNA-directed RNA polymerase beta subunit external 1" evidence="14">
    <location>
        <begin position="460"/>
        <end position="524"/>
    </location>
</feature>
<feature type="domain" description="RNA polymerase Rpb2" evidence="13">
    <location>
        <begin position="382"/>
        <end position="450"/>
    </location>
</feature>
<dbReference type="Pfam" id="PF10385">
    <property type="entry name" value="RNA_pol_Rpb2_45"/>
    <property type="match status" value="1"/>
</dbReference>
<dbReference type="Gene3D" id="2.30.150.10">
    <property type="entry name" value="DNA-directed RNA polymerase, beta subunit, external 1 domain"/>
    <property type="match status" value="1"/>
</dbReference>
<comment type="caution">
    <text evidence="15">The sequence shown here is derived from an EMBL/GenBank/DDBJ whole genome shotgun (WGS) entry which is preliminary data.</text>
</comment>
<comment type="catalytic activity">
    <reaction evidence="5 6 8">
        <text>RNA(n) + a ribonucleoside 5'-triphosphate = RNA(n+1) + diphosphate</text>
        <dbReference type="Rhea" id="RHEA:21248"/>
        <dbReference type="Rhea" id="RHEA-COMP:14527"/>
        <dbReference type="Rhea" id="RHEA-COMP:17342"/>
        <dbReference type="ChEBI" id="CHEBI:33019"/>
        <dbReference type="ChEBI" id="CHEBI:61557"/>
        <dbReference type="ChEBI" id="CHEBI:140395"/>
        <dbReference type="EC" id="2.7.7.6"/>
    </reaction>
</comment>
<dbReference type="InterPro" id="IPR037034">
    <property type="entry name" value="RNA_pol_Rpb2_2_sf"/>
</dbReference>
<comment type="subunit">
    <text evidence="6 8">The RNAP catalytic core consists of 2 alpha, 1 beta, 1 beta' and 1 omega subunit. When a sigma factor is associated with the core the holoenzyme is formed, which can initiate transcription.</text>
</comment>
<evidence type="ECO:0000313" key="16">
    <source>
        <dbReference type="Proteomes" id="UP000182059"/>
    </source>
</evidence>
<comment type="function">
    <text evidence="6 8">DNA-dependent RNA polymerase catalyzes the transcription of DNA into RNA using the four ribonucleoside triphosphates as substrates.</text>
</comment>
<dbReference type="InterPro" id="IPR042107">
    <property type="entry name" value="DNA-dir_RNA_pol_bsu_ext_1_sf"/>
</dbReference>
<evidence type="ECO:0000256" key="1">
    <source>
        <dbReference type="ARBA" id="ARBA00022478"/>
    </source>
</evidence>
<dbReference type="Gene3D" id="2.40.50.150">
    <property type="match status" value="1"/>
</dbReference>
<dbReference type="PROSITE" id="PS01166">
    <property type="entry name" value="RNA_POL_BETA"/>
    <property type="match status" value="1"/>
</dbReference>
<dbReference type="NCBIfam" id="TIGR02013">
    <property type="entry name" value="rpoB"/>
    <property type="match status" value="1"/>
</dbReference>
<evidence type="ECO:0000259" key="10">
    <source>
        <dbReference type="Pfam" id="PF04560"/>
    </source>
</evidence>